<sequence length="140" mass="15269">MHTAVLTAGQIFINDLTNKVSWAVRLTHGSPQKCVTGGRCAGWHPHTPAVKPGMIPHYAPCLNLNLANSGHWRTKNGETGEIAEILVKKSPARGGVSSDEKQTKNTQQRFTRRVNLSQTRWPSTLGKAGLATHLALWIEG</sequence>
<comment type="caution">
    <text evidence="1">The sequence shown here is derived from an EMBL/GenBank/DDBJ whole genome shotgun (WGS) entry which is preliminary data.</text>
</comment>
<dbReference type="AlphaFoldDB" id="A0AA42VA70"/>
<evidence type="ECO:0000313" key="1">
    <source>
        <dbReference type="EMBL" id="MDH1897420.1"/>
    </source>
</evidence>
<proteinExistence type="predicted"/>
<name>A0AA42VA70_AERCA</name>
<dbReference type="RefSeq" id="WP_279982319.1">
    <property type="nucleotide sequence ID" value="NZ_JAOCFT010000001.1"/>
</dbReference>
<reference evidence="1" key="1">
    <citation type="submission" date="2022-09" db="EMBL/GenBank/DDBJ databases">
        <title>Intensive care unit water sources are persistently colonized with multi-drug resistant bacteria and are the site of extensive horizontal gene transfer of antibiotic resistance genes.</title>
        <authorList>
            <person name="Diorio-Toth L."/>
        </authorList>
    </citation>
    <scope>NUCLEOTIDE SEQUENCE</scope>
    <source>
        <strain evidence="1">GD03796</strain>
    </source>
</reference>
<dbReference type="EMBL" id="JAOCFT010000001">
    <property type="protein sequence ID" value="MDH1897420.1"/>
    <property type="molecule type" value="Genomic_DNA"/>
</dbReference>
<gene>
    <name evidence="1" type="ORF">N5I07_07550</name>
</gene>
<organism evidence="1 2">
    <name type="scientific">Aeromonas caviae</name>
    <name type="common">Aeromonas punctata</name>
    <dbReference type="NCBI Taxonomy" id="648"/>
    <lineage>
        <taxon>Bacteria</taxon>
        <taxon>Pseudomonadati</taxon>
        <taxon>Pseudomonadota</taxon>
        <taxon>Gammaproteobacteria</taxon>
        <taxon>Aeromonadales</taxon>
        <taxon>Aeromonadaceae</taxon>
        <taxon>Aeromonas</taxon>
    </lineage>
</organism>
<protein>
    <submittedName>
        <fullName evidence="1">Uncharacterized protein</fullName>
    </submittedName>
</protein>
<evidence type="ECO:0000313" key="2">
    <source>
        <dbReference type="Proteomes" id="UP001160758"/>
    </source>
</evidence>
<accession>A0AA42VA70</accession>
<dbReference type="Proteomes" id="UP001160758">
    <property type="component" value="Unassembled WGS sequence"/>
</dbReference>